<keyword evidence="4" id="KW-1185">Reference proteome</keyword>
<dbReference type="SUPFAM" id="SSF110849">
    <property type="entry name" value="ParB/Sulfiredoxin"/>
    <property type="match status" value="1"/>
</dbReference>
<reference evidence="3 4" key="1">
    <citation type="submission" date="2014-08" db="EMBL/GenBank/DDBJ databases">
        <title>Complete genome sequence of Corynebacterium phocae M408/89/1(T)(=DSM 44612(T)), isolated from the common seal (Phoca vitulina).</title>
        <authorList>
            <person name="Ruckert C."/>
            <person name="Albersmeier A."/>
            <person name="Winkler A."/>
            <person name="Kalinowski J."/>
        </authorList>
    </citation>
    <scope>NUCLEOTIDE SEQUENCE [LARGE SCALE GENOMIC DNA]</scope>
    <source>
        <strain evidence="3 4">M408/89/1</strain>
    </source>
</reference>
<gene>
    <name evidence="3" type="ORF">CPHO_07145</name>
</gene>
<feature type="domain" description="ParB-like N-terminal" evidence="2">
    <location>
        <begin position="5"/>
        <end position="93"/>
    </location>
</feature>
<dbReference type="AlphaFoldDB" id="A0A1L7D6U9"/>
<name>A0A1L7D6U9_9CORY</name>
<dbReference type="EMBL" id="CP009249">
    <property type="protein sequence ID" value="APT93723.1"/>
    <property type="molecule type" value="Genomic_DNA"/>
</dbReference>
<dbReference type="Gene3D" id="3.90.1530.10">
    <property type="entry name" value="Conserved hypothetical protein from pyrococcus furiosus pfu- 392566-001, ParB domain"/>
    <property type="match status" value="1"/>
</dbReference>
<dbReference type="SMART" id="SM00470">
    <property type="entry name" value="ParB"/>
    <property type="match status" value="1"/>
</dbReference>
<evidence type="ECO:0000313" key="3">
    <source>
        <dbReference type="EMBL" id="APT93723.1"/>
    </source>
</evidence>
<dbReference type="Proteomes" id="UP000185491">
    <property type="component" value="Chromosome"/>
</dbReference>
<dbReference type="InterPro" id="IPR003115">
    <property type="entry name" value="ParB_N"/>
</dbReference>
<evidence type="ECO:0000313" key="4">
    <source>
        <dbReference type="Proteomes" id="UP000185491"/>
    </source>
</evidence>
<dbReference type="InterPro" id="IPR036086">
    <property type="entry name" value="ParB/Sulfiredoxin_sf"/>
</dbReference>
<protein>
    <recommendedName>
        <fullName evidence="2">ParB-like N-terminal domain-containing protein</fullName>
    </recommendedName>
</protein>
<evidence type="ECO:0000259" key="2">
    <source>
        <dbReference type="SMART" id="SM00470"/>
    </source>
</evidence>
<sequence>MKEYRRVPVDDLLTFEGNPRRGNIAAISESLRARGQYRPIVVNIGTHTGRPLEVLAGNHTLLAARSLGWLEVDCGLIDVDDDTAKAVVAADNRLADLGTYDEKALAELLSDLDSIEGTGYTDSDLDAILAAQEQPEELTDRDDVPSLPESTISAPGDVYELGPHRVYCGDSTETDSVIEHLLFDGLADCVWTDPPLRRVVFKDGAA</sequence>
<dbReference type="Pfam" id="PF02195">
    <property type="entry name" value="ParB_N"/>
    <property type="match status" value="1"/>
</dbReference>
<proteinExistence type="predicted"/>
<dbReference type="STRING" id="161895.CPHO_07145"/>
<dbReference type="REBASE" id="182348">
    <property type="entry name" value="M2.Cph44612ORF7140P"/>
</dbReference>
<organism evidence="3 4">
    <name type="scientific">Corynebacterium phocae</name>
    <dbReference type="NCBI Taxonomy" id="161895"/>
    <lineage>
        <taxon>Bacteria</taxon>
        <taxon>Bacillati</taxon>
        <taxon>Actinomycetota</taxon>
        <taxon>Actinomycetes</taxon>
        <taxon>Mycobacteriales</taxon>
        <taxon>Corynebacteriaceae</taxon>
        <taxon>Corynebacterium</taxon>
    </lineage>
</organism>
<feature type="region of interest" description="Disordered" evidence="1">
    <location>
        <begin position="135"/>
        <end position="155"/>
    </location>
</feature>
<evidence type="ECO:0000256" key="1">
    <source>
        <dbReference type="SAM" id="MobiDB-lite"/>
    </source>
</evidence>
<accession>A0A1L7D6U9</accession>
<dbReference type="KEGG" id="cpho:CPHO_07145"/>